<sequence length="94" mass="11116">MDELDSRTDCRLAFGPDNNYLAWSAHSSETYRTTPDEEEADDIAAEGGRIDIATFGVDWAYFYLWRDGRWEYNLKGHYRTLSKYLEDLDYHYSI</sequence>
<dbReference type="EMBL" id="JAQQWK010000002">
    <property type="protein sequence ID" value="KAK8051232.1"/>
    <property type="molecule type" value="Genomic_DNA"/>
</dbReference>
<reference evidence="1 2" key="1">
    <citation type="submission" date="2023-01" db="EMBL/GenBank/DDBJ databases">
        <title>Analysis of 21 Apiospora genomes using comparative genomics revels a genus with tremendous synthesis potential of carbohydrate active enzymes and secondary metabolites.</title>
        <authorList>
            <person name="Sorensen T."/>
        </authorList>
    </citation>
    <scope>NUCLEOTIDE SEQUENCE [LARGE SCALE GENOMIC DNA]</scope>
    <source>
        <strain evidence="1 2">CBS 33761</strain>
    </source>
</reference>
<organism evidence="1 2">
    <name type="scientific">Apiospora rasikravindrae</name>
    <dbReference type="NCBI Taxonomy" id="990691"/>
    <lineage>
        <taxon>Eukaryota</taxon>
        <taxon>Fungi</taxon>
        <taxon>Dikarya</taxon>
        <taxon>Ascomycota</taxon>
        <taxon>Pezizomycotina</taxon>
        <taxon>Sordariomycetes</taxon>
        <taxon>Xylariomycetidae</taxon>
        <taxon>Amphisphaeriales</taxon>
        <taxon>Apiosporaceae</taxon>
        <taxon>Apiospora</taxon>
    </lineage>
</organism>
<protein>
    <submittedName>
        <fullName evidence="1">Uncharacterized protein</fullName>
    </submittedName>
</protein>
<dbReference type="Proteomes" id="UP001444661">
    <property type="component" value="Unassembled WGS sequence"/>
</dbReference>
<keyword evidence="2" id="KW-1185">Reference proteome</keyword>
<evidence type="ECO:0000313" key="2">
    <source>
        <dbReference type="Proteomes" id="UP001444661"/>
    </source>
</evidence>
<gene>
    <name evidence="1" type="ORF">PG993_002617</name>
</gene>
<evidence type="ECO:0000313" key="1">
    <source>
        <dbReference type="EMBL" id="KAK8051232.1"/>
    </source>
</evidence>
<name>A0ABR1TXK1_9PEZI</name>
<accession>A0ABR1TXK1</accession>
<comment type="caution">
    <text evidence="1">The sequence shown here is derived from an EMBL/GenBank/DDBJ whole genome shotgun (WGS) entry which is preliminary data.</text>
</comment>
<proteinExistence type="predicted"/>